<comment type="caution">
    <text evidence="3">The sequence shown here is derived from an EMBL/GenBank/DDBJ whole genome shotgun (WGS) entry which is preliminary data.</text>
</comment>
<protein>
    <submittedName>
        <fullName evidence="3">A disintegrin and metalloproteinase with thrombospondin motifs 10</fullName>
    </submittedName>
</protein>
<evidence type="ECO:0000313" key="3">
    <source>
        <dbReference type="EMBL" id="RXM96711.1"/>
    </source>
</evidence>
<accession>A0A662YLJ2</accession>
<keyword evidence="1" id="KW-1015">Disulfide bond</keyword>
<dbReference type="GO" id="GO:0007229">
    <property type="term" value="P:integrin-mediated signaling pathway"/>
    <property type="evidence" value="ECO:0007669"/>
    <property type="project" value="UniProtKB-KW"/>
</dbReference>
<keyword evidence="4" id="KW-1185">Reference proteome</keyword>
<feature type="domain" description="Peptidase M12B propeptide" evidence="2">
    <location>
        <begin position="3"/>
        <end position="57"/>
    </location>
</feature>
<dbReference type="AlphaFoldDB" id="A0A662YLJ2"/>
<dbReference type="InterPro" id="IPR002870">
    <property type="entry name" value="Peptidase_M12B_N"/>
</dbReference>
<sequence>MERQLFYSVAAPRTNFLLNLTLHSGLLSDRFRVEYWKRGRLAWSHRYSPHCHYVGHILQQRSSSKVALSNCNGLRSGVEDMLGQRASAWDSTDASISNHGNGLEDCSVLCDRRHGCHGSHRKSDY</sequence>
<keyword evidence="3" id="KW-0401">Integrin</keyword>
<evidence type="ECO:0000259" key="2">
    <source>
        <dbReference type="Pfam" id="PF01562"/>
    </source>
</evidence>
<evidence type="ECO:0000256" key="1">
    <source>
        <dbReference type="ARBA" id="ARBA00023157"/>
    </source>
</evidence>
<proteinExistence type="predicted"/>
<name>A0A662YLJ2_ACIRT</name>
<organism evidence="3 4">
    <name type="scientific">Acipenser ruthenus</name>
    <name type="common">Sterlet sturgeon</name>
    <dbReference type="NCBI Taxonomy" id="7906"/>
    <lineage>
        <taxon>Eukaryota</taxon>
        <taxon>Metazoa</taxon>
        <taxon>Chordata</taxon>
        <taxon>Craniata</taxon>
        <taxon>Vertebrata</taxon>
        <taxon>Euteleostomi</taxon>
        <taxon>Actinopterygii</taxon>
        <taxon>Chondrostei</taxon>
        <taxon>Acipenseriformes</taxon>
        <taxon>Acipenseridae</taxon>
        <taxon>Acipenser</taxon>
    </lineage>
</organism>
<reference evidence="3 4" key="1">
    <citation type="submission" date="2019-01" db="EMBL/GenBank/DDBJ databases">
        <title>Draft Genome and Complete Hox-Cluster Characterization of the Sterlet Sturgeon (Acipenser ruthenus).</title>
        <authorList>
            <person name="Wei Q."/>
        </authorList>
    </citation>
    <scope>NUCLEOTIDE SEQUENCE [LARGE SCALE GENOMIC DNA]</scope>
    <source>
        <strain evidence="3">WHYD16114868_AA</strain>
        <tissue evidence="3">Blood</tissue>
    </source>
</reference>
<evidence type="ECO:0000313" key="4">
    <source>
        <dbReference type="Proteomes" id="UP000289886"/>
    </source>
</evidence>
<gene>
    <name evidence="3" type="ORF">EOD39_15356</name>
</gene>
<dbReference type="EMBL" id="SCEB01001484">
    <property type="protein sequence ID" value="RXM96711.1"/>
    <property type="molecule type" value="Genomic_DNA"/>
</dbReference>
<dbReference type="Pfam" id="PF01562">
    <property type="entry name" value="Pep_M12B_propep"/>
    <property type="match status" value="1"/>
</dbReference>
<dbReference type="Proteomes" id="UP000289886">
    <property type="component" value="Unassembled WGS sequence"/>
</dbReference>